<dbReference type="AlphaFoldDB" id="A0A1Y0IG91"/>
<evidence type="ECO:0000313" key="1">
    <source>
        <dbReference type="EMBL" id="ARU59512.1"/>
    </source>
</evidence>
<gene>
    <name evidence="1" type="ORF">OLMES_5532</name>
</gene>
<accession>A0A1Y0IG91</accession>
<keyword evidence="2" id="KW-1185">Reference proteome</keyword>
<sequence>MCVADCIIQPVFVKHGDADPNWNISLKQAISVAPVVFGELDIIVKYEMVRHTEQIKVAAPRKITWL</sequence>
<organism evidence="1 2">
    <name type="scientific">Oleiphilus messinensis</name>
    <dbReference type="NCBI Taxonomy" id="141451"/>
    <lineage>
        <taxon>Bacteria</taxon>
        <taxon>Pseudomonadati</taxon>
        <taxon>Pseudomonadota</taxon>
        <taxon>Gammaproteobacteria</taxon>
        <taxon>Oceanospirillales</taxon>
        <taxon>Oleiphilaceae</taxon>
        <taxon>Oleiphilus</taxon>
    </lineage>
</organism>
<reference evidence="1 2" key="1">
    <citation type="submission" date="2017-05" db="EMBL/GenBank/DDBJ databases">
        <title>Genomic insights into alkan degradation activity of Oleiphilus messinensis.</title>
        <authorList>
            <person name="Kozyavkin S.A."/>
            <person name="Slesarev A.I."/>
            <person name="Golyshin P.N."/>
            <person name="Korzhenkov A."/>
            <person name="Golyshina O.N."/>
            <person name="Toshchakov S.V."/>
        </authorList>
    </citation>
    <scope>NUCLEOTIDE SEQUENCE [LARGE SCALE GENOMIC DNA]</scope>
    <source>
        <strain evidence="1 2">ME102</strain>
    </source>
</reference>
<proteinExistence type="predicted"/>
<evidence type="ECO:0000313" key="2">
    <source>
        <dbReference type="Proteomes" id="UP000196027"/>
    </source>
</evidence>
<dbReference type="KEGG" id="ome:OLMES_5532"/>
<name>A0A1Y0IG91_9GAMM</name>
<dbReference type="EMBL" id="CP021425">
    <property type="protein sequence ID" value="ARU59512.1"/>
    <property type="molecule type" value="Genomic_DNA"/>
</dbReference>
<dbReference type="Proteomes" id="UP000196027">
    <property type="component" value="Chromosome"/>
</dbReference>
<protein>
    <submittedName>
        <fullName evidence="1">Uncharacterized protein</fullName>
    </submittedName>
</protein>